<dbReference type="InterPro" id="IPR008670">
    <property type="entry name" value="CoA_reduct_LuxC"/>
</dbReference>
<dbReference type="SUPFAM" id="SSF53720">
    <property type="entry name" value="ALDH-like"/>
    <property type="match status" value="1"/>
</dbReference>
<evidence type="ECO:0000313" key="2">
    <source>
        <dbReference type="EMBL" id="GGC07603.1"/>
    </source>
</evidence>
<accession>A0ABQ1KS91</accession>
<dbReference type="Proteomes" id="UP000629025">
    <property type="component" value="Unassembled WGS sequence"/>
</dbReference>
<keyword evidence="1" id="KW-0521">NADP</keyword>
<dbReference type="EMBL" id="BMIJ01000008">
    <property type="protein sequence ID" value="GGC07603.1"/>
    <property type="molecule type" value="Genomic_DNA"/>
</dbReference>
<protein>
    <submittedName>
        <fullName evidence="2">Acyl-CoA reductase</fullName>
    </submittedName>
</protein>
<dbReference type="InterPro" id="IPR016161">
    <property type="entry name" value="Ald_DH/histidinol_DH"/>
</dbReference>
<comment type="caution">
    <text evidence="2">The sequence shown here is derived from an EMBL/GenBank/DDBJ whole genome shotgun (WGS) entry which is preliminary data.</text>
</comment>
<evidence type="ECO:0000256" key="1">
    <source>
        <dbReference type="ARBA" id="ARBA00022857"/>
    </source>
</evidence>
<proteinExistence type="predicted"/>
<dbReference type="Pfam" id="PF05893">
    <property type="entry name" value="LuxC"/>
    <property type="match status" value="1"/>
</dbReference>
<name>A0ABQ1KS91_9GAMM</name>
<sequence>MKVLFPRSLTMDRLEAISPAPAWRGEVRGLLGKLSEKLMSEPSATLKALGFWLRPAHLKQMALLVDGTRMRPRGKVLQVAPGNVDTLFIYVALLALWLGNVVVVRLSSRQGEDEARLLDILHALAETQCWSEELQRLVLVRCEYDDPDWTAQMSSADMRIFWGSDNTIRRLSTVPKPSHCIDLGMGHKHSLCLLHAKKVLDNKDGQLAALFLRDTLEFAQQGCASPRTLIWFGSASCVAAAQEVFWPAVEEVAKDFIATGRYQLDDASALERLSGLQQLALDGCVHDPWQRVGCLVRLPVEELSQRQELGHPAHGVVYEWAINDLSELAAQLKPWHQTLSYFGWDRSELTEWATHQAVLGLDRIESVGQALIFHPIWDGLNLLQQLGRQLR</sequence>
<evidence type="ECO:0000313" key="3">
    <source>
        <dbReference type="Proteomes" id="UP000629025"/>
    </source>
</evidence>
<gene>
    <name evidence="2" type="ORF">GCM10011352_37330</name>
</gene>
<organism evidence="2 3">
    <name type="scientific">Marinobacterium zhoushanense</name>
    <dbReference type="NCBI Taxonomy" id="1679163"/>
    <lineage>
        <taxon>Bacteria</taxon>
        <taxon>Pseudomonadati</taxon>
        <taxon>Pseudomonadota</taxon>
        <taxon>Gammaproteobacteria</taxon>
        <taxon>Oceanospirillales</taxon>
        <taxon>Oceanospirillaceae</taxon>
        <taxon>Marinobacterium</taxon>
    </lineage>
</organism>
<dbReference type="RefSeq" id="WP_188751130.1">
    <property type="nucleotide sequence ID" value="NZ_BMIJ01000008.1"/>
</dbReference>
<keyword evidence="3" id="KW-1185">Reference proteome</keyword>
<reference evidence="3" key="1">
    <citation type="journal article" date="2019" name="Int. J. Syst. Evol. Microbiol.">
        <title>The Global Catalogue of Microorganisms (GCM) 10K type strain sequencing project: providing services to taxonomists for standard genome sequencing and annotation.</title>
        <authorList>
            <consortium name="The Broad Institute Genomics Platform"/>
            <consortium name="The Broad Institute Genome Sequencing Center for Infectious Disease"/>
            <person name="Wu L."/>
            <person name="Ma J."/>
        </authorList>
    </citation>
    <scope>NUCLEOTIDE SEQUENCE [LARGE SCALE GENOMIC DNA]</scope>
    <source>
        <strain evidence="3">CGMCC 1.15341</strain>
    </source>
</reference>